<evidence type="ECO:0000256" key="1">
    <source>
        <dbReference type="ARBA" id="ARBA00005417"/>
    </source>
</evidence>
<dbReference type="SMART" id="SM00382">
    <property type="entry name" value="AAA"/>
    <property type="match status" value="1"/>
</dbReference>
<dbReference type="RefSeq" id="WP_119088739.1">
    <property type="nucleotide sequence ID" value="NZ_QXIS01000012.1"/>
</dbReference>
<protein>
    <submittedName>
        <fullName evidence="7">ABC transporter ATP-binding protein</fullName>
    </submittedName>
</protein>
<reference evidence="7 8" key="1">
    <citation type="submission" date="2018-09" db="EMBL/GenBank/DDBJ databases">
        <title>Discovery and Ecogenomic Context for Candidatus Cryosericales, a Global Caldiserica Order Active in Thawing Permafrost.</title>
        <authorList>
            <person name="Martinez M.A."/>
            <person name="Woodcroft B.J."/>
            <person name="Ignacio Espinoza J.C."/>
            <person name="Zayed A."/>
            <person name="Singleton C.M."/>
            <person name="Boyd J."/>
            <person name="Li Y.-F."/>
            <person name="Purvine S."/>
            <person name="Maughan H."/>
            <person name="Hodgkins S.B."/>
            <person name="Anderson D."/>
            <person name="Sederholm M."/>
            <person name="Temperton B."/>
            <person name="Saleska S.R."/>
            <person name="Tyson G.W."/>
            <person name="Rich V.I."/>
        </authorList>
    </citation>
    <scope>NUCLEOTIDE SEQUENCE [LARGE SCALE GENOMIC DNA]</scope>
    <source>
        <strain evidence="7 8">SMC7</strain>
    </source>
</reference>
<dbReference type="Proteomes" id="UP000266328">
    <property type="component" value="Unassembled WGS sequence"/>
</dbReference>
<organism evidence="7 8">
    <name type="scientific">Candidatus Cryosericum terrychapinii</name>
    <dbReference type="NCBI Taxonomy" id="2290919"/>
    <lineage>
        <taxon>Bacteria</taxon>
        <taxon>Pseudomonadati</taxon>
        <taxon>Caldisericota/Cryosericota group</taxon>
        <taxon>Candidatus Cryosericota</taxon>
        <taxon>Candidatus Cryosericia</taxon>
        <taxon>Candidatus Cryosericales</taxon>
        <taxon>Candidatus Cryosericaceae</taxon>
        <taxon>Candidatus Cryosericum</taxon>
    </lineage>
</organism>
<dbReference type="InterPro" id="IPR052156">
    <property type="entry name" value="BCAA_Transport_ATP-bd_LivF"/>
</dbReference>
<dbReference type="Pfam" id="PF00005">
    <property type="entry name" value="ABC_tran"/>
    <property type="match status" value="1"/>
</dbReference>
<evidence type="ECO:0000313" key="8">
    <source>
        <dbReference type="Proteomes" id="UP000266328"/>
    </source>
</evidence>
<dbReference type="OrthoDB" id="9776369at2"/>
<evidence type="ECO:0000256" key="4">
    <source>
        <dbReference type="ARBA" id="ARBA00022840"/>
    </source>
</evidence>
<gene>
    <name evidence="7" type="ORF">SMC7_02155</name>
</gene>
<dbReference type="PROSITE" id="PS00211">
    <property type="entry name" value="ABC_TRANSPORTER_1"/>
    <property type="match status" value="1"/>
</dbReference>
<dbReference type="CDD" id="cd03224">
    <property type="entry name" value="ABC_TM1139_LivF_branched"/>
    <property type="match status" value="1"/>
</dbReference>
<keyword evidence="4 7" id="KW-0067">ATP-binding</keyword>
<keyword evidence="2" id="KW-0813">Transport</keyword>
<sequence length="235" mass="25480">MLRVDQVVSGYGPIDVLNHVTISLEKGEIVAVLGANGAGKTTLLRTITGLIRVRKGSVTFDDKLLNGLSPAEVVRCGISHVPEGRHIFPDLTVEENLLLAAYTMPRSQQKSRLEAMYTMFSILAERRRQAGGTLSGGEQQMLALARGLMPNPRLMLLDEPSLGLAPKIIGTVFETLVHLRESGVSVLLVEQNAKRSLEVADRAYILVTGRIALEGTAHDLASNDMVKQLYLGGIQ</sequence>
<dbReference type="GO" id="GO:0016887">
    <property type="term" value="F:ATP hydrolysis activity"/>
    <property type="evidence" value="ECO:0007669"/>
    <property type="project" value="InterPro"/>
</dbReference>
<name>A0A398D4N5_9BACT</name>
<dbReference type="GO" id="GO:0015658">
    <property type="term" value="F:branched-chain amino acid transmembrane transporter activity"/>
    <property type="evidence" value="ECO:0007669"/>
    <property type="project" value="TreeGrafter"/>
</dbReference>
<dbReference type="PROSITE" id="PS50893">
    <property type="entry name" value="ABC_TRANSPORTER_2"/>
    <property type="match status" value="1"/>
</dbReference>
<evidence type="ECO:0000256" key="3">
    <source>
        <dbReference type="ARBA" id="ARBA00022741"/>
    </source>
</evidence>
<keyword evidence="5" id="KW-0029">Amino-acid transport</keyword>
<dbReference type="PANTHER" id="PTHR43820:SF4">
    <property type="entry name" value="HIGH-AFFINITY BRANCHED-CHAIN AMINO ACID TRANSPORT ATP-BINDING PROTEIN LIVF"/>
    <property type="match status" value="1"/>
</dbReference>
<proteinExistence type="inferred from homology"/>
<dbReference type="EMBL" id="QXIS01000012">
    <property type="protein sequence ID" value="RIE06431.1"/>
    <property type="molecule type" value="Genomic_DNA"/>
</dbReference>
<accession>A0A398D4N5</accession>
<keyword evidence="8" id="KW-1185">Reference proteome</keyword>
<dbReference type="AlphaFoldDB" id="A0A398D4N5"/>
<dbReference type="InterPro" id="IPR017871">
    <property type="entry name" value="ABC_transporter-like_CS"/>
</dbReference>
<evidence type="ECO:0000259" key="6">
    <source>
        <dbReference type="PROSITE" id="PS50893"/>
    </source>
</evidence>
<dbReference type="InterPro" id="IPR003593">
    <property type="entry name" value="AAA+_ATPase"/>
</dbReference>
<dbReference type="Gene3D" id="3.40.50.300">
    <property type="entry name" value="P-loop containing nucleotide triphosphate hydrolases"/>
    <property type="match status" value="1"/>
</dbReference>
<evidence type="ECO:0000256" key="5">
    <source>
        <dbReference type="ARBA" id="ARBA00022970"/>
    </source>
</evidence>
<evidence type="ECO:0000256" key="2">
    <source>
        <dbReference type="ARBA" id="ARBA00022448"/>
    </source>
</evidence>
<comment type="similarity">
    <text evidence="1">Belongs to the ABC transporter superfamily.</text>
</comment>
<feature type="domain" description="ABC transporter" evidence="6">
    <location>
        <begin position="2"/>
        <end position="233"/>
    </location>
</feature>
<comment type="caution">
    <text evidence="7">The sequence shown here is derived from an EMBL/GenBank/DDBJ whole genome shotgun (WGS) entry which is preliminary data.</text>
</comment>
<evidence type="ECO:0000313" key="7">
    <source>
        <dbReference type="EMBL" id="RIE06431.1"/>
    </source>
</evidence>
<dbReference type="GO" id="GO:0015807">
    <property type="term" value="P:L-amino acid transport"/>
    <property type="evidence" value="ECO:0007669"/>
    <property type="project" value="TreeGrafter"/>
</dbReference>
<dbReference type="InterPro" id="IPR027417">
    <property type="entry name" value="P-loop_NTPase"/>
</dbReference>
<dbReference type="GO" id="GO:0005524">
    <property type="term" value="F:ATP binding"/>
    <property type="evidence" value="ECO:0007669"/>
    <property type="project" value="UniProtKB-KW"/>
</dbReference>
<dbReference type="PANTHER" id="PTHR43820">
    <property type="entry name" value="HIGH-AFFINITY BRANCHED-CHAIN AMINO ACID TRANSPORT ATP-BINDING PROTEIN LIVF"/>
    <property type="match status" value="1"/>
</dbReference>
<dbReference type="SUPFAM" id="SSF52540">
    <property type="entry name" value="P-loop containing nucleoside triphosphate hydrolases"/>
    <property type="match status" value="1"/>
</dbReference>
<keyword evidence="3" id="KW-0547">Nucleotide-binding</keyword>
<dbReference type="InterPro" id="IPR003439">
    <property type="entry name" value="ABC_transporter-like_ATP-bd"/>
</dbReference>